<reference evidence="2 3" key="1">
    <citation type="submission" date="2019-03" db="EMBL/GenBank/DDBJ databases">
        <title>First draft genome of Liparis tanakae, snailfish: a comprehensive survey of snailfish specific genes.</title>
        <authorList>
            <person name="Kim W."/>
            <person name="Song I."/>
            <person name="Jeong J.-H."/>
            <person name="Kim D."/>
            <person name="Kim S."/>
            <person name="Ryu S."/>
            <person name="Song J.Y."/>
            <person name="Lee S.K."/>
        </authorList>
    </citation>
    <scope>NUCLEOTIDE SEQUENCE [LARGE SCALE GENOMIC DNA]</scope>
    <source>
        <tissue evidence="2">Muscle</tissue>
    </source>
</reference>
<organism evidence="2 3">
    <name type="scientific">Liparis tanakae</name>
    <name type="common">Tanaka's snailfish</name>
    <dbReference type="NCBI Taxonomy" id="230148"/>
    <lineage>
        <taxon>Eukaryota</taxon>
        <taxon>Metazoa</taxon>
        <taxon>Chordata</taxon>
        <taxon>Craniata</taxon>
        <taxon>Vertebrata</taxon>
        <taxon>Euteleostomi</taxon>
        <taxon>Actinopterygii</taxon>
        <taxon>Neopterygii</taxon>
        <taxon>Teleostei</taxon>
        <taxon>Neoteleostei</taxon>
        <taxon>Acanthomorphata</taxon>
        <taxon>Eupercaria</taxon>
        <taxon>Perciformes</taxon>
        <taxon>Cottioidei</taxon>
        <taxon>Cottales</taxon>
        <taxon>Liparidae</taxon>
        <taxon>Liparis</taxon>
    </lineage>
</organism>
<dbReference type="AlphaFoldDB" id="A0A4Z2I346"/>
<accession>A0A4Z2I346</accession>
<gene>
    <name evidence="2" type="ORF">EYF80_018014</name>
</gene>
<feature type="region of interest" description="Disordered" evidence="1">
    <location>
        <begin position="1"/>
        <end position="29"/>
    </location>
</feature>
<protein>
    <submittedName>
        <fullName evidence="2">Uncharacterized protein</fullName>
    </submittedName>
</protein>
<dbReference type="EMBL" id="SRLO01000146">
    <property type="protein sequence ID" value="TNN71663.1"/>
    <property type="molecule type" value="Genomic_DNA"/>
</dbReference>
<name>A0A4Z2I346_9TELE</name>
<sequence>MKPKTPESQEGPQRVQHSLQESAGLRGTGQNRALRSLRCLVTGGSSGGTCVAGAASWSVSGAAILFDPVFSCPVSVPALVEGRRSPEASQRGLRRPLYGDLCTATFVSHGELQESFTATPSRTAAVL</sequence>
<evidence type="ECO:0000256" key="1">
    <source>
        <dbReference type="SAM" id="MobiDB-lite"/>
    </source>
</evidence>
<comment type="caution">
    <text evidence="2">The sequence shown here is derived from an EMBL/GenBank/DDBJ whole genome shotgun (WGS) entry which is preliminary data.</text>
</comment>
<feature type="compositionally biased region" description="Polar residues" evidence="1">
    <location>
        <begin position="8"/>
        <end position="21"/>
    </location>
</feature>
<proteinExistence type="predicted"/>
<evidence type="ECO:0000313" key="3">
    <source>
        <dbReference type="Proteomes" id="UP000314294"/>
    </source>
</evidence>
<keyword evidence="3" id="KW-1185">Reference proteome</keyword>
<dbReference type="Proteomes" id="UP000314294">
    <property type="component" value="Unassembled WGS sequence"/>
</dbReference>
<evidence type="ECO:0000313" key="2">
    <source>
        <dbReference type="EMBL" id="TNN71663.1"/>
    </source>
</evidence>